<dbReference type="STRING" id="1300341.I595_2227"/>
<dbReference type="RefSeq" id="WP_054559308.1">
    <property type="nucleotide sequence ID" value="NZ_LDJX01000004.1"/>
</dbReference>
<evidence type="ECO:0000313" key="3">
    <source>
        <dbReference type="Proteomes" id="UP000050280"/>
    </source>
</evidence>
<evidence type="ECO:0000259" key="1">
    <source>
        <dbReference type="Pfam" id="PF01551"/>
    </source>
</evidence>
<dbReference type="PANTHER" id="PTHR21666">
    <property type="entry name" value="PEPTIDASE-RELATED"/>
    <property type="match status" value="1"/>
</dbReference>
<feature type="domain" description="M23ase beta-sheet core" evidence="1">
    <location>
        <begin position="89"/>
        <end position="185"/>
    </location>
</feature>
<dbReference type="InterPro" id="IPR011055">
    <property type="entry name" value="Dup_hybrid_motif"/>
</dbReference>
<protein>
    <submittedName>
        <fullName evidence="2">Peptidase M23</fullName>
    </submittedName>
</protein>
<organism evidence="2 3">
    <name type="scientific">Croceitalea dokdonensis DOKDO 023</name>
    <dbReference type="NCBI Taxonomy" id="1300341"/>
    <lineage>
        <taxon>Bacteria</taxon>
        <taxon>Pseudomonadati</taxon>
        <taxon>Bacteroidota</taxon>
        <taxon>Flavobacteriia</taxon>
        <taxon>Flavobacteriales</taxon>
        <taxon>Flavobacteriaceae</taxon>
        <taxon>Croceitalea</taxon>
    </lineage>
</organism>
<reference evidence="2 3" key="1">
    <citation type="submission" date="2015-09" db="EMBL/GenBank/DDBJ databases">
        <title>Genome sequence of the marine flavobacterium Croceitalea dokdonensis DOKDO 023 that contains proton- and sodium-pumping rhodopsins.</title>
        <authorList>
            <person name="Kwon S.-K."/>
            <person name="Lee H.K."/>
            <person name="Kwak M.-J."/>
            <person name="Kim J.F."/>
        </authorList>
    </citation>
    <scope>NUCLEOTIDE SEQUENCE [LARGE SCALE GENOMIC DNA]</scope>
    <source>
        <strain evidence="2 3">DOKDO 023</strain>
    </source>
</reference>
<dbReference type="EMBL" id="LDJX01000004">
    <property type="protein sequence ID" value="KPM31732.1"/>
    <property type="molecule type" value="Genomic_DNA"/>
</dbReference>
<evidence type="ECO:0000313" key="2">
    <source>
        <dbReference type="EMBL" id="KPM31732.1"/>
    </source>
</evidence>
<sequence length="222" mass="24460">MQLSHVFEGKPSIAILDHGIPLANYVALDLSEGNNALSSIDITNPKVCEAYITSVLERQGAQVAYGGYLEKRNLYSASARFSEGDQRKIHLGLDFWCSAGTKVITPLTGTVHSFKNNHDTGNYGPTIILRHEIGPHSFYSLYGHLSLDSLYNLYVGQLFKEGEVLATLGTPDINVGYAPHLHFQLILELGDYVGDYPGVCSEKDLLFYQNNCPNPNLVLNLV</sequence>
<dbReference type="InterPro" id="IPR016047">
    <property type="entry name" value="M23ase_b-sheet_dom"/>
</dbReference>
<dbReference type="Gene3D" id="2.70.70.10">
    <property type="entry name" value="Glucose Permease (Domain IIA)"/>
    <property type="match status" value="1"/>
</dbReference>
<dbReference type="GO" id="GO:0004222">
    <property type="term" value="F:metalloendopeptidase activity"/>
    <property type="evidence" value="ECO:0007669"/>
    <property type="project" value="TreeGrafter"/>
</dbReference>
<dbReference type="AlphaFoldDB" id="A0A0N8H3W8"/>
<name>A0A0N8H3W8_9FLAO</name>
<keyword evidence="3" id="KW-1185">Reference proteome</keyword>
<accession>A0A0N8H3W8</accession>
<dbReference type="OrthoDB" id="9801052at2"/>
<dbReference type="Proteomes" id="UP000050280">
    <property type="component" value="Unassembled WGS sequence"/>
</dbReference>
<dbReference type="CDD" id="cd12797">
    <property type="entry name" value="M23_peptidase"/>
    <property type="match status" value="1"/>
</dbReference>
<dbReference type="SUPFAM" id="SSF51261">
    <property type="entry name" value="Duplicated hybrid motif"/>
    <property type="match status" value="1"/>
</dbReference>
<dbReference type="Pfam" id="PF01551">
    <property type="entry name" value="Peptidase_M23"/>
    <property type="match status" value="1"/>
</dbReference>
<dbReference type="InterPro" id="IPR050570">
    <property type="entry name" value="Cell_wall_metabolism_enzyme"/>
</dbReference>
<proteinExistence type="predicted"/>
<comment type="caution">
    <text evidence="2">The sequence shown here is derived from an EMBL/GenBank/DDBJ whole genome shotgun (WGS) entry which is preliminary data.</text>
</comment>
<dbReference type="PANTHER" id="PTHR21666:SF270">
    <property type="entry name" value="MUREIN HYDROLASE ACTIVATOR ENVC"/>
    <property type="match status" value="1"/>
</dbReference>
<gene>
    <name evidence="2" type="ORF">I595_2227</name>
</gene>